<protein>
    <recommendedName>
        <fullName evidence="2">RAP domain-containing protein</fullName>
    </recommendedName>
</protein>
<accession>A0A830HGM0</accession>
<sequence>MASSARDEVSAQSIVNVAWAQAKLPKLFEDTAVVAKGGPKAMPLPVAANYVARRAADVAVARKPHDRRMARGLLLFDANEATNLMWSLYEGTRMSQLSSREALAAHDALVGALLSLLDEERTSQAPPSIADVRMCSTALNVLVSWRARGAWSQKETQLASAVCEHVVRVCDFVRKPLVLDHASTLVVSLADIAPYLSGETKHTANEALCASLRTTTRAMRNHGVERKNEAMTCKSLAQLAFAVARRLQTAESNGEPADVLQDEARGMLASVCLLGAEKIRPSPRLAASILWCCGRARAPPTARQGRTLVDVLTRACTIPPTAADSPPPKLRIAFLDITMALVGLSELGWYSNSHASSLDAAAVLLLESGSGAGRTHSSAMCSACHALARVGHTTANLPRATLEHLAATAAESNVPDAAAVAQLAWSLAICGGASDVPPEALAWLRERISEHADGAFSRSELAMVYQLDLTLRLDTSARVAPGVAAAAALAPTASTLESLWYDGRARYAAYCAWARVGGGDGDGDGDRADGAGYLHFSRLHSNVIDTLRRICAPTKGKLSSARVVHEFAAPGGATVDCGGIGARSLVREERFAMGDARFEVSTGFAIDVALLPTPDATRLSYLRWRQCEAAGSAKEECDTAAQDDDATAPWLPRKPWDLKPLAIEVDGPHHYFVCPWQGDGEVLPHPGGATQLKHRLLERSGWTFESVPYYEWDVLSSNDERRAYLADKIRAACDDAWMLNSICRDELSSLEDDEQQRQDAAAKAAAEERRAESTSAAPSAAAALALASAKRRGGVRRELLRKVALERAAKKNGEET</sequence>
<feature type="domain" description="RAP" evidence="2">
    <location>
        <begin position="661"/>
        <end position="727"/>
    </location>
</feature>
<dbReference type="Proteomes" id="UP000660262">
    <property type="component" value="Unassembled WGS sequence"/>
</dbReference>
<evidence type="ECO:0000256" key="1">
    <source>
        <dbReference type="SAM" id="MobiDB-lite"/>
    </source>
</evidence>
<dbReference type="Pfam" id="PF08373">
    <property type="entry name" value="RAP"/>
    <property type="match status" value="1"/>
</dbReference>
<dbReference type="OrthoDB" id="385235at2759"/>
<proteinExistence type="predicted"/>
<evidence type="ECO:0000313" key="4">
    <source>
        <dbReference type="Proteomes" id="UP000660262"/>
    </source>
</evidence>
<dbReference type="PROSITE" id="PS51286">
    <property type="entry name" value="RAP"/>
    <property type="match status" value="1"/>
</dbReference>
<feature type="region of interest" description="Disordered" evidence="1">
    <location>
        <begin position="750"/>
        <end position="778"/>
    </location>
</feature>
<dbReference type="SMART" id="SM00952">
    <property type="entry name" value="RAP"/>
    <property type="match status" value="1"/>
</dbReference>
<reference evidence="3" key="1">
    <citation type="submission" date="2020-10" db="EMBL/GenBank/DDBJ databases">
        <title>Unveiling of a novel bifunctional photoreceptor, Dualchrome1, isolated from a cosmopolitan green alga.</title>
        <authorList>
            <person name="Suzuki S."/>
            <person name="Kawachi M."/>
        </authorList>
    </citation>
    <scope>NUCLEOTIDE SEQUENCE</scope>
    <source>
        <strain evidence="3">NIES 2893</strain>
    </source>
</reference>
<dbReference type="AlphaFoldDB" id="A0A830HGM0"/>
<evidence type="ECO:0000313" key="3">
    <source>
        <dbReference type="EMBL" id="GHP06045.1"/>
    </source>
</evidence>
<keyword evidence="4" id="KW-1185">Reference proteome</keyword>
<organism evidence="3 4">
    <name type="scientific">Pycnococcus provasolii</name>
    <dbReference type="NCBI Taxonomy" id="41880"/>
    <lineage>
        <taxon>Eukaryota</taxon>
        <taxon>Viridiplantae</taxon>
        <taxon>Chlorophyta</taxon>
        <taxon>Pseudoscourfieldiophyceae</taxon>
        <taxon>Pseudoscourfieldiales</taxon>
        <taxon>Pycnococcaceae</taxon>
        <taxon>Pycnococcus</taxon>
    </lineage>
</organism>
<comment type="caution">
    <text evidence="3">The sequence shown here is derived from an EMBL/GenBank/DDBJ whole genome shotgun (WGS) entry which is preliminary data.</text>
</comment>
<dbReference type="EMBL" id="BNJQ01000011">
    <property type="protein sequence ID" value="GHP06045.1"/>
    <property type="molecule type" value="Genomic_DNA"/>
</dbReference>
<evidence type="ECO:0000259" key="2">
    <source>
        <dbReference type="PROSITE" id="PS51286"/>
    </source>
</evidence>
<gene>
    <name evidence="3" type="ORF">PPROV_000479200</name>
</gene>
<name>A0A830HGM0_9CHLO</name>
<dbReference type="InterPro" id="IPR013584">
    <property type="entry name" value="RAP"/>
</dbReference>